<evidence type="ECO:0000313" key="3">
    <source>
        <dbReference type="Proteomes" id="UP000054481"/>
    </source>
</evidence>
<keyword evidence="3" id="KW-1185">Reference proteome</keyword>
<feature type="signal peptide" evidence="1">
    <location>
        <begin position="1"/>
        <end position="19"/>
    </location>
</feature>
<keyword evidence="1" id="KW-0732">Signal</keyword>
<dbReference type="Proteomes" id="UP000054481">
    <property type="component" value="Unassembled WGS sequence"/>
</dbReference>
<dbReference type="AlphaFoldDB" id="A0A0F7ZFY3"/>
<sequence length="76" mass="8051">MKLLTNLLLLGVFAGPILAAAAPDPAEAVEAADQDVSAAENTANFLGEARNGEAARVGQRYMPPWTLFWQGPMPVQ</sequence>
<accession>A0A0F7ZFY3</accession>
<dbReference type="EMBL" id="KQ030663">
    <property type="protein sequence ID" value="KJZ69941.1"/>
    <property type="molecule type" value="Genomic_DNA"/>
</dbReference>
<evidence type="ECO:0000256" key="1">
    <source>
        <dbReference type="SAM" id="SignalP"/>
    </source>
</evidence>
<reference evidence="2 3" key="1">
    <citation type="journal article" date="2014" name="Genome Biol. Evol.">
        <title>Comparative genomics and transcriptomics analyses reveal divergent lifestyle features of nematode endoparasitic fungus Hirsutella minnesotensis.</title>
        <authorList>
            <person name="Lai Y."/>
            <person name="Liu K."/>
            <person name="Zhang X."/>
            <person name="Zhang X."/>
            <person name="Li K."/>
            <person name="Wang N."/>
            <person name="Shu C."/>
            <person name="Wu Y."/>
            <person name="Wang C."/>
            <person name="Bushley K.E."/>
            <person name="Xiang M."/>
            <person name="Liu X."/>
        </authorList>
    </citation>
    <scope>NUCLEOTIDE SEQUENCE [LARGE SCALE GENOMIC DNA]</scope>
    <source>
        <strain evidence="2 3">3608</strain>
    </source>
</reference>
<protein>
    <submittedName>
        <fullName evidence="2">Uncharacterized protein</fullName>
    </submittedName>
</protein>
<gene>
    <name evidence="2" type="ORF">HIM_10664</name>
</gene>
<evidence type="ECO:0000313" key="2">
    <source>
        <dbReference type="EMBL" id="KJZ69941.1"/>
    </source>
</evidence>
<organism evidence="2 3">
    <name type="scientific">Hirsutella minnesotensis 3608</name>
    <dbReference type="NCBI Taxonomy" id="1043627"/>
    <lineage>
        <taxon>Eukaryota</taxon>
        <taxon>Fungi</taxon>
        <taxon>Dikarya</taxon>
        <taxon>Ascomycota</taxon>
        <taxon>Pezizomycotina</taxon>
        <taxon>Sordariomycetes</taxon>
        <taxon>Hypocreomycetidae</taxon>
        <taxon>Hypocreales</taxon>
        <taxon>Ophiocordycipitaceae</taxon>
        <taxon>Hirsutella</taxon>
    </lineage>
</organism>
<feature type="chain" id="PRO_5002525712" evidence="1">
    <location>
        <begin position="20"/>
        <end position="76"/>
    </location>
</feature>
<name>A0A0F7ZFY3_9HYPO</name>
<proteinExistence type="predicted"/>